<dbReference type="InterPro" id="IPR008971">
    <property type="entry name" value="HSP40/DnaJ_pept-bd"/>
</dbReference>
<evidence type="ECO:0000259" key="7">
    <source>
        <dbReference type="PROSITE" id="PS50076"/>
    </source>
</evidence>
<evidence type="ECO:0000256" key="1">
    <source>
        <dbReference type="ARBA" id="ARBA00022723"/>
    </source>
</evidence>
<dbReference type="SUPFAM" id="SSF57938">
    <property type="entry name" value="DnaJ/Hsp40 cysteine-rich domain"/>
    <property type="match status" value="1"/>
</dbReference>
<protein>
    <submittedName>
        <fullName evidence="9">Uncharacterized protein</fullName>
    </submittedName>
</protein>
<dbReference type="InterPro" id="IPR001305">
    <property type="entry name" value="HSP_DnaJ_Cys-rich_dom"/>
</dbReference>
<accession>A0AAD1UMT2</accession>
<dbReference type="Gene3D" id="2.60.260.20">
    <property type="entry name" value="Urease metallochaperone UreE, N-terminal domain"/>
    <property type="match status" value="2"/>
</dbReference>
<dbReference type="CDD" id="cd06257">
    <property type="entry name" value="DnaJ"/>
    <property type="match status" value="1"/>
</dbReference>
<dbReference type="GO" id="GO:0031072">
    <property type="term" value="F:heat shock protein binding"/>
    <property type="evidence" value="ECO:0007669"/>
    <property type="project" value="InterPro"/>
</dbReference>
<dbReference type="InterPro" id="IPR051938">
    <property type="entry name" value="Apopto_cytoskel_mod"/>
</dbReference>
<dbReference type="PROSITE" id="PS50076">
    <property type="entry name" value="DNAJ_2"/>
    <property type="match status" value="1"/>
</dbReference>
<keyword evidence="10" id="KW-1185">Reference proteome</keyword>
<dbReference type="InterPro" id="IPR036410">
    <property type="entry name" value="HSP_DnaJ_Cys-rich_dom_sf"/>
</dbReference>
<organism evidence="9 10">
    <name type="scientific">Euplotes crassus</name>
    <dbReference type="NCBI Taxonomy" id="5936"/>
    <lineage>
        <taxon>Eukaryota</taxon>
        <taxon>Sar</taxon>
        <taxon>Alveolata</taxon>
        <taxon>Ciliophora</taxon>
        <taxon>Intramacronucleata</taxon>
        <taxon>Spirotrichea</taxon>
        <taxon>Hypotrichia</taxon>
        <taxon>Euplotida</taxon>
        <taxon>Euplotidae</taxon>
        <taxon>Moneuplotes</taxon>
    </lineage>
</organism>
<dbReference type="InterPro" id="IPR036869">
    <property type="entry name" value="J_dom_sf"/>
</dbReference>
<dbReference type="Gene3D" id="2.10.230.10">
    <property type="entry name" value="Heat shock protein DnaJ, cysteine-rich domain"/>
    <property type="match status" value="1"/>
</dbReference>
<sequence length="392" mass="44662">MWRTRLLFKTTRRAFFYKNRGAKGEAKPDFYQMLGVDRDATDQDIKKAYFEKAKTHHPDVAGQDSSSEFNFEQISEAYQTLKDPKRRKMYNLTGLSSDEQGEDFISFREEAKKARKRSNKQANEMFKDYVKLFKYEQSFFEGYLSQKPEAVNMKGDPCKKEFDYEPNVAQNIVVDFKELEGVMKRNDPNDLFLTRRVIYDRQILCPDCDGKLHQKNTEIGYCDTCQGKGTIIGGSGSTVKLYKCTECLGSGKIIPNPCYTCDAKGHIQKHTKLSVKIPAGVLSGEYMRIKNKGNILPDGSYGDLFIQVNIMNVPENLEIRGYDIISTHKVPVGKAVVGGEEYFDTLYGVVSSRLPPQHGPNKRFELEGHGLPIPNSNGQKGKHIFNIEYEMP</sequence>
<evidence type="ECO:0000256" key="6">
    <source>
        <dbReference type="PROSITE-ProRule" id="PRU00546"/>
    </source>
</evidence>
<dbReference type="InterPro" id="IPR002939">
    <property type="entry name" value="DnaJ_C"/>
</dbReference>
<dbReference type="PANTHER" id="PTHR44145:SF3">
    <property type="entry name" value="DNAJ HOMOLOG SUBFAMILY A MEMBER 3, MITOCHONDRIAL"/>
    <property type="match status" value="1"/>
</dbReference>
<dbReference type="PANTHER" id="PTHR44145">
    <property type="entry name" value="DNAJ HOMOLOG SUBFAMILY A MEMBER 3, MITOCHONDRIAL"/>
    <property type="match status" value="1"/>
</dbReference>
<dbReference type="AlphaFoldDB" id="A0AAD1UMT2"/>
<keyword evidence="5" id="KW-0143">Chaperone</keyword>
<keyword evidence="3 6" id="KW-0863">Zinc-finger</keyword>
<evidence type="ECO:0000259" key="8">
    <source>
        <dbReference type="PROSITE" id="PS51188"/>
    </source>
</evidence>
<dbReference type="SUPFAM" id="SSF46565">
    <property type="entry name" value="Chaperone J-domain"/>
    <property type="match status" value="1"/>
</dbReference>
<comment type="caution">
    <text evidence="9">The sequence shown here is derived from an EMBL/GenBank/DDBJ whole genome shotgun (WGS) entry which is preliminary data.</text>
</comment>
<dbReference type="GO" id="GO:0051082">
    <property type="term" value="F:unfolded protein binding"/>
    <property type="evidence" value="ECO:0007669"/>
    <property type="project" value="InterPro"/>
</dbReference>
<dbReference type="InterPro" id="IPR001623">
    <property type="entry name" value="DnaJ_domain"/>
</dbReference>
<dbReference type="GO" id="GO:0008270">
    <property type="term" value="F:zinc ion binding"/>
    <property type="evidence" value="ECO:0007669"/>
    <property type="project" value="UniProtKB-KW"/>
</dbReference>
<keyword evidence="2" id="KW-0677">Repeat</keyword>
<proteinExistence type="predicted"/>
<evidence type="ECO:0000256" key="2">
    <source>
        <dbReference type="ARBA" id="ARBA00022737"/>
    </source>
</evidence>
<dbReference type="PROSITE" id="PS00636">
    <property type="entry name" value="DNAJ_1"/>
    <property type="match status" value="1"/>
</dbReference>
<gene>
    <name evidence="9" type="ORF">ECRASSUSDP1_LOCUS12936</name>
</gene>
<dbReference type="PRINTS" id="PR00625">
    <property type="entry name" value="JDOMAIN"/>
</dbReference>
<evidence type="ECO:0000313" key="9">
    <source>
        <dbReference type="EMBL" id="CAI2371612.1"/>
    </source>
</evidence>
<dbReference type="Pfam" id="PF01556">
    <property type="entry name" value="DnaJ_C"/>
    <property type="match status" value="1"/>
</dbReference>
<dbReference type="PROSITE" id="PS51188">
    <property type="entry name" value="ZF_CR"/>
    <property type="match status" value="1"/>
</dbReference>
<reference evidence="9" key="1">
    <citation type="submission" date="2023-07" db="EMBL/GenBank/DDBJ databases">
        <authorList>
            <consortium name="AG Swart"/>
            <person name="Singh M."/>
            <person name="Singh A."/>
            <person name="Seah K."/>
            <person name="Emmerich C."/>
        </authorList>
    </citation>
    <scope>NUCLEOTIDE SEQUENCE</scope>
    <source>
        <strain evidence="9">DP1</strain>
    </source>
</reference>
<name>A0AAD1UMT2_EUPCR</name>
<keyword evidence="1 6" id="KW-0479">Metal-binding</keyword>
<dbReference type="EMBL" id="CAMPGE010012856">
    <property type="protein sequence ID" value="CAI2371612.1"/>
    <property type="molecule type" value="Genomic_DNA"/>
</dbReference>
<evidence type="ECO:0000256" key="5">
    <source>
        <dbReference type="ARBA" id="ARBA00023186"/>
    </source>
</evidence>
<dbReference type="Proteomes" id="UP001295684">
    <property type="component" value="Unassembled WGS sequence"/>
</dbReference>
<dbReference type="GO" id="GO:0006457">
    <property type="term" value="P:protein folding"/>
    <property type="evidence" value="ECO:0007669"/>
    <property type="project" value="InterPro"/>
</dbReference>
<dbReference type="Pfam" id="PF00226">
    <property type="entry name" value="DnaJ"/>
    <property type="match status" value="1"/>
</dbReference>
<feature type="zinc finger region" description="CR-type" evidence="6">
    <location>
        <begin position="192"/>
        <end position="270"/>
    </location>
</feature>
<keyword evidence="4 6" id="KW-0862">Zinc</keyword>
<feature type="domain" description="CR-type" evidence="8">
    <location>
        <begin position="192"/>
        <end position="270"/>
    </location>
</feature>
<evidence type="ECO:0000256" key="4">
    <source>
        <dbReference type="ARBA" id="ARBA00022833"/>
    </source>
</evidence>
<dbReference type="CDD" id="cd10747">
    <property type="entry name" value="DnaJ_C"/>
    <property type="match status" value="1"/>
</dbReference>
<dbReference type="SUPFAM" id="SSF49493">
    <property type="entry name" value="HSP40/DnaJ peptide-binding domain"/>
    <property type="match status" value="2"/>
</dbReference>
<feature type="domain" description="J" evidence="7">
    <location>
        <begin position="29"/>
        <end position="94"/>
    </location>
</feature>
<evidence type="ECO:0000313" key="10">
    <source>
        <dbReference type="Proteomes" id="UP001295684"/>
    </source>
</evidence>
<dbReference type="SMART" id="SM00271">
    <property type="entry name" value="DnaJ"/>
    <property type="match status" value="1"/>
</dbReference>
<dbReference type="Gene3D" id="1.10.287.110">
    <property type="entry name" value="DnaJ domain"/>
    <property type="match status" value="1"/>
</dbReference>
<dbReference type="InterPro" id="IPR018253">
    <property type="entry name" value="DnaJ_domain_CS"/>
</dbReference>
<dbReference type="CDD" id="cd10719">
    <property type="entry name" value="DnaJ_zf"/>
    <property type="match status" value="1"/>
</dbReference>
<evidence type="ECO:0000256" key="3">
    <source>
        <dbReference type="ARBA" id="ARBA00022771"/>
    </source>
</evidence>